<comment type="caution">
    <text evidence="1">The sequence shown here is derived from an EMBL/GenBank/DDBJ whole genome shotgun (WGS) entry which is preliminary data.</text>
</comment>
<reference evidence="1 2" key="1">
    <citation type="submission" date="2022-04" db="EMBL/GenBank/DDBJ databases">
        <title>Positive selection, recombination, and allopatry shape intraspecific diversity of widespread and dominant cyanobacteria.</title>
        <authorList>
            <person name="Wei J."/>
            <person name="Shu W."/>
            <person name="Hu C."/>
        </authorList>
    </citation>
    <scope>NUCLEOTIDE SEQUENCE [LARGE SCALE GENOMIC DNA]</scope>
    <source>
        <strain evidence="1 2">DQ-A4</strain>
    </source>
</reference>
<accession>A0ABV0KCC0</accession>
<name>A0ABV0KCC0_9CYAN</name>
<gene>
    <name evidence="1" type="ORF">NC992_21895</name>
</gene>
<protein>
    <submittedName>
        <fullName evidence="1">Uncharacterized protein</fullName>
    </submittedName>
</protein>
<evidence type="ECO:0000313" key="2">
    <source>
        <dbReference type="Proteomes" id="UP001482513"/>
    </source>
</evidence>
<keyword evidence="2" id="KW-1185">Reference proteome</keyword>
<dbReference type="Proteomes" id="UP001482513">
    <property type="component" value="Unassembled WGS sequence"/>
</dbReference>
<dbReference type="EMBL" id="JAMPKX010000012">
    <property type="protein sequence ID" value="MEP0949547.1"/>
    <property type="molecule type" value="Genomic_DNA"/>
</dbReference>
<proteinExistence type="predicted"/>
<organism evidence="1 2">
    <name type="scientific">Leptolyngbya subtilissima DQ-A4</name>
    <dbReference type="NCBI Taxonomy" id="2933933"/>
    <lineage>
        <taxon>Bacteria</taxon>
        <taxon>Bacillati</taxon>
        <taxon>Cyanobacteriota</taxon>
        <taxon>Cyanophyceae</taxon>
        <taxon>Leptolyngbyales</taxon>
        <taxon>Leptolyngbyaceae</taxon>
        <taxon>Leptolyngbya group</taxon>
        <taxon>Leptolyngbya</taxon>
    </lineage>
</organism>
<evidence type="ECO:0000313" key="1">
    <source>
        <dbReference type="EMBL" id="MEP0949547.1"/>
    </source>
</evidence>
<sequence length="86" mass="9704">MNCLLKSLPNRYGVARSQIYNRTNVLGIVTVKRDKNKAYVTADHIKLLDQIHELIQQDYTLEASAAAILGQPTRQSHETPVPHSYS</sequence>